<reference evidence="1 2" key="1">
    <citation type="submission" date="2020-04" db="EMBL/GenBank/DDBJ databases">
        <authorList>
            <person name="Klaysubun C."/>
            <person name="Duangmal K."/>
            <person name="Lipun K."/>
        </authorList>
    </citation>
    <scope>NUCLEOTIDE SEQUENCE [LARGE SCALE GENOMIC DNA]</scope>
    <source>
        <strain evidence="1 2">DSM 45300</strain>
    </source>
</reference>
<protein>
    <recommendedName>
        <fullName evidence="3">Alpha/beta hydrolase</fullName>
    </recommendedName>
</protein>
<dbReference type="AlphaFoldDB" id="A0A848DLJ8"/>
<evidence type="ECO:0008006" key="3">
    <source>
        <dbReference type="Google" id="ProtNLM"/>
    </source>
</evidence>
<dbReference type="Gene3D" id="3.40.50.1820">
    <property type="entry name" value="alpha/beta hydrolase"/>
    <property type="match status" value="1"/>
</dbReference>
<accession>A0A848DLJ8</accession>
<dbReference type="EMBL" id="JAAXKZ010000075">
    <property type="protein sequence ID" value="NMH93627.1"/>
    <property type="molecule type" value="Genomic_DNA"/>
</dbReference>
<dbReference type="Proteomes" id="UP000586918">
    <property type="component" value="Unassembled WGS sequence"/>
</dbReference>
<name>A0A848DLJ8_9PSEU</name>
<keyword evidence="2" id="KW-1185">Reference proteome</keyword>
<sequence length="74" mass="7944">MDPNAAPTSVLPPAGTPTLLMPALQADFVEQAWVDRCRAELGDALTVAEVDAGHMLFLERTAEVAKHVREFVVG</sequence>
<dbReference type="SUPFAM" id="SSF53474">
    <property type="entry name" value="alpha/beta-Hydrolases"/>
    <property type="match status" value="1"/>
</dbReference>
<gene>
    <name evidence="1" type="ORF">HF519_19005</name>
</gene>
<evidence type="ECO:0000313" key="1">
    <source>
        <dbReference type="EMBL" id="NMH93627.1"/>
    </source>
</evidence>
<proteinExistence type="predicted"/>
<comment type="caution">
    <text evidence="1">The sequence shown here is derived from an EMBL/GenBank/DDBJ whole genome shotgun (WGS) entry which is preliminary data.</text>
</comment>
<dbReference type="InterPro" id="IPR029058">
    <property type="entry name" value="AB_hydrolase_fold"/>
</dbReference>
<dbReference type="RefSeq" id="WP_169414319.1">
    <property type="nucleotide sequence ID" value="NZ_JAAXKZ010000075.1"/>
</dbReference>
<evidence type="ECO:0000313" key="2">
    <source>
        <dbReference type="Proteomes" id="UP000586918"/>
    </source>
</evidence>
<organism evidence="1 2">
    <name type="scientific">Pseudonocardia bannensis</name>
    <dbReference type="NCBI Taxonomy" id="630973"/>
    <lineage>
        <taxon>Bacteria</taxon>
        <taxon>Bacillati</taxon>
        <taxon>Actinomycetota</taxon>
        <taxon>Actinomycetes</taxon>
        <taxon>Pseudonocardiales</taxon>
        <taxon>Pseudonocardiaceae</taxon>
        <taxon>Pseudonocardia</taxon>
    </lineage>
</organism>